<dbReference type="STRING" id="272562.CA_C2666"/>
<proteinExistence type="predicted"/>
<dbReference type="PATRIC" id="fig|272562.8.peg.2856"/>
<dbReference type="KEGG" id="cac:CA_C2666"/>
<dbReference type="OrthoDB" id="1949729at2"/>
<reference evidence="1 2" key="1">
    <citation type="journal article" date="2001" name="J. Bacteriol.">
        <title>Genome sequence and comparative analysis of the solvent-producing bacterium Clostridium acetobutylicum.</title>
        <authorList>
            <person name="Nolling J."/>
            <person name="Breton G."/>
            <person name="Omelchenko M.V."/>
            <person name="Makarova K.S."/>
            <person name="Zeng Q."/>
            <person name="Gibson R."/>
            <person name="Lee H.M."/>
            <person name="Dubois J."/>
            <person name="Qiu D."/>
            <person name="Hitti J."/>
            <person name="Wolf Y.I."/>
            <person name="Tatusov R.L."/>
            <person name="Sabathe F."/>
            <person name="Doucette-Stamm L."/>
            <person name="Soucaille P."/>
            <person name="Daly M.J."/>
            <person name="Bennett G.N."/>
            <person name="Koonin E.V."/>
            <person name="Smith D.R."/>
        </authorList>
    </citation>
    <scope>NUCLEOTIDE SEQUENCE [LARGE SCALE GENOMIC DNA]</scope>
    <source>
        <strain evidence="2">ATCC 824 / DSM 792 / JCM 1419 / LMG 5710 / VKM B-1787</strain>
    </source>
</reference>
<accession>Q97FR1</accession>
<dbReference type="AlphaFoldDB" id="Q97FR1"/>
<dbReference type="eggNOG" id="ENOG5033VW5">
    <property type="taxonomic scope" value="Bacteria"/>
</dbReference>
<dbReference type="Proteomes" id="UP000000814">
    <property type="component" value="Chromosome"/>
</dbReference>
<name>Q97FR1_CLOAB</name>
<dbReference type="HOGENOM" id="CLU_516494_0_0_9"/>
<gene>
    <name evidence="1" type="ordered locus">CA_C2666</name>
</gene>
<dbReference type="PIR" id="B97228">
    <property type="entry name" value="B97228"/>
</dbReference>
<keyword evidence="2" id="KW-1185">Reference proteome</keyword>
<evidence type="ECO:0000313" key="1">
    <source>
        <dbReference type="EMBL" id="AAK80613.1"/>
    </source>
</evidence>
<organism evidence="1 2">
    <name type="scientific">Clostridium acetobutylicum (strain ATCC 824 / DSM 792 / JCM 1419 / IAM 19013 / LMG 5710 / NBRC 13948 / NRRL B-527 / VKM B-1787 / 2291 / W)</name>
    <dbReference type="NCBI Taxonomy" id="272562"/>
    <lineage>
        <taxon>Bacteria</taxon>
        <taxon>Bacillati</taxon>
        <taxon>Bacillota</taxon>
        <taxon>Clostridia</taxon>
        <taxon>Eubacteriales</taxon>
        <taxon>Clostridiaceae</taxon>
        <taxon>Clostridium</taxon>
    </lineage>
</organism>
<protein>
    <submittedName>
        <fullName evidence="1">Uncharacterized protein</fullName>
    </submittedName>
</protein>
<sequence>MKYIGPFFRLNSLNKNSIKNQLVHLSKESIKDIIFNSNCGIKIPTKDLKLKQSSLNDINTFKSVSPLISLYRKSSCKLYSLNNKLKWKNSNIKKDILISSNAYMSLSLLELCDYYNNFKDTNPKKFNMSNLYLIIIKKQLDFYNSYLRNFEGVFVDKADISSDLISEIKLENKDENFKFSNQAFLMCAYYKYSIMSDEKLSKEYKNFSLDILDMFINFRNDLYSLSFTELNKLTLALNIFYDYSKNQKCYELLMDVFEYLSENYSDINLNDNIENHSLLCLNSILLYNNSNIFKFKEYALNIYSSLSDLYNPSLGIFIKDSDKKEIKFSCNEVVLYVVNCILISELCENKSPYESMLVNVFKHQIIESGIIPSWPEVPSIQDAERYKNFSLKSDDLLEESNFKMPTIATPKSAEIASIFFKKITYNKKKRTFAVSKKSFYSDNNMFLFFLIMYLFKNHYNC</sequence>
<dbReference type="EMBL" id="AE001437">
    <property type="protein sequence ID" value="AAK80613.1"/>
    <property type="molecule type" value="Genomic_DNA"/>
</dbReference>
<evidence type="ECO:0000313" key="2">
    <source>
        <dbReference type="Proteomes" id="UP000000814"/>
    </source>
</evidence>